<dbReference type="SUPFAM" id="SSF52821">
    <property type="entry name" value="Rhodanese/Cell cycle control phosphatase"/>
    <property type="match status" value="1"/>
</dbReference>
<accession>A0ABD1F054</accession>
<organism evidence="2 3">
    <name type="scientific">Hypothenemus hampei</name>
    <name type="common">Coffee berry borer</name>
    <dbReference type="NCBI Taxonomy" id="57062"/>
    <lineage>
        <taxon>Eukaryota</taxon>
        <taxon>Metazoa</taxon>
        <taxon>Ecdysozoa</taxon>
        <taxon>Arthropoda</taxon>
        <taxon>Hexapoda</taxon>
        <taxon>Insecta</taxon>
        <taxon>Pterygota</taxon>
        <taxon>Neoptera</taxon>
        <taxon>Endopterygota</taxon>
        <taxon>Coleoptera</taxon>
        <taxon>Polyphaga</taxon>
        <taxon>Cucujiformia</taxon>
        <taxon>Curculionidae</taxon>
        <taxon>Scolytinae</taxon>
        <taxon>Hypothenemus</taxon>
    </lineage>
</organism>
<evidence type="ECO:0000259" key="1">
    <source>
        <dbReference type="PROSITE" id="PS50206"/>
    </source>
</evidence>
<evidence type="ECO:0000313" key="2">
    <source>
        <dbReference type="EMBL" id="KAL1506239.1"/>
    </source>
</evidence>
<sequence>MYRSISPRQFATTTEIPRENLEKVHFNEFKHLLNDKNVVVIDVREPEELKELGTLPKSINIPLGEVEEALKLSNECFLQKYGQNKPQKATPIIFSCMRGRRSETAQIKALQLEYKNVKNYVGGWEEWAEKNKKE</sequence>
<name>A0ABD1F054_HYPHA</name>
<dbReference type="AlphaFoldDB" id="A0ABD1F054"/>
<comment type="caution">
    <text evidence="2">The sequence shown here is derived from an EMBL/GenBank/DDBJ whole genome shotgun (WGS) entry which is preliminary data.</text>
</comment>
<dbReference type="Pfam" id="PF00581">
    <property type="entry name" value="Rhodanese"/>
    <property type="match status" value="1"/>
</dbReference>
<dbReference type="Gene3D" id="3.40.250.10">
    <property type="entry name" value="Rhodanese-like domain"/>
    <property type="match status" value="1"/>
</dbReference>
<evidence type="ECO:0000313" key="3">
    <source>
        <dbReference type="Proteomes" id="UP001566132"/>
    </source>
</evidence>
<dbReference type="EMBL" id="JBDJPC010000004">
    <property type="protein sequence ID" value="KAL1506239.1"/>
    <property type="molecule type" value="Genomic_DNA"/>
</dbReference>
<dbReference type="PANTHER" id="PTHR44086">
    <property type="entry name" value="THIOSULFATE SULFURTRANSFERASE RDL2, MITOCHONDRIAL-RELATED"/>
    <property type="match status" value="1"/>
</dbReference>
<proteinExistence type="predicted"/>
<dbReference type="SMART" id="SM00450">
    <property type="entry name" value="RHOD"/>
    <property type="match status" value="1"/>
</dbReference>
<dbReference type="Proteomes" id="UP001566132">
    <property type="component" value="Unassembled WGS sequence"/>
</dbReference>
<reference evidence="2 3" key="1">
    <citation type="submission" date="2024-05" db="EMBL/GenBank/DDBJ databases">
        <title>Genetic variation in Jamaican populations of the coffee berry borer (Hypothenemus hampei).</title>
        <authorList>
            <person name="Errbii M."/>
            <person name="Myrie A."/>
        </authorList>
    </citation>
    <scope>NUCLEOTIDE SEQUENCE [LARGE SCALE GENOMIC DNA]</scope>
    <source>
        <strain evidence="2">JA-Hopewell-2020-01-JO</strain>
        <tissue evidence="2">Whole body</tissue>
    </source>
</reference>
<gene>
    <name evidence="2" type="ORF">ABEB36_005636</name>
</gene>
<dbReference type="InterPro" id="IPR036873">
    <property type="entry name" value="Rhodanese-like_dom_sf"/>
</dbReference>
<protein>
    <recommendedName>
        <fullName evidence="1">Rhodanese domain-containing protein</fullName>
    </recommendedName>
</protein>
<dbReference type="PANTHER" id="PTHR44086:SF10">
    <property type="entry name" value="THIOSULFATE SULFURTRANSFERASE_RHODANESE-LIKE DOMAIN-CONTAINING PROTEIN 3"/>
    <property type="match status" value="1"/>
</dbReference>
<dbReference type="InterPro" id="IPR001763">
    <property type="entry name" value="Rhodanese-like_dom"/>
</dbReference>
<feature type="domain" description="Rhodanese" evidence="1">
    <location>
        <begin position="34"/>
        <end position="132"/>
    </location>
</feature>
<keyword evidence="3" id="KW-1185">Reference proteome</keyword>
<dbReference type="PROSITE" id="PS50206">
    <property type="entry name" value="RHODANESE_3"/>
    <property type="match status" value="1"/>
</dbReference>